<dbReference type="GO" id="GO:0016020">
    <property type="term" value="C:membrane"/>
    <property type="evidence" value="ECO:0007669"/>
    <property type="project" value="UniProtKB-SubCell"/>
</dbReference>
<sequence>MSLQLLTLISIVVFFTTEAASGEEVVKAVGDEVSFKLDTIVPPVTSITWKHVRDGVTVKAIEWEEGQTTTIPNTRFTGITTLDTETGQITIKNLKVEHSGVYTIDVSGKEQTQRFTLNVMQPVPKPEITVKTDNSGVVNLICKYSETIIWRDSAVKTLTGSEISPQGESITVKKKENPEIFYTCTLQNAVSEETSDPVYERDLFKASNKGCVVAAVIPSVTMVITIILFLS</sequence>
<keyword evidence="4" id="KW-0325">Glycoprotein</keyword>
<dbReference type="InterPro" id="IPR015631">
    <property type="entry name" value="CD2/SLAM_rcpt"/>
</dbReference>
<dbReference type="InterPro" id="IPR013783">
    <property type="entry name" value="Ig-like_fold"/>
</dbReference>
<dbReference type="InterPro" id="IPR003599">
    <property type="entry name" value="Ig_sub"/>
</dbReference>
<reference evidence="8 9" key="1">
    <citation type="submission" date="2024-02" db="EMBL/GenBank/DDBJ databases">
        <title>Chromosome-level genome assembly of the Eurasian Minnow (Phoxinus phoxinus).</title>
        <authorList>
            <person name="Oriowo T.O."/>
            <person name="Martin S."/>
            <person name="Stange M."/>
            <person name="Chrysostomakis Y."/>
            <person name="Brown T."/>
            <person name="Winkler S."/>
            <person name="Kukowka S."/>
            <person name="Myers E.W."/>
            <person name="Bohne A."/>
        </authorList>
    </citation>
    <scope>NUCLEOTIDE SEQUENCE [LARGE SCALE GENOMIC DNA]</scope>
    <source>
        <strain evidence="8">ZFMK-TIS-60720</strain>
        <tissue evidence="8">Whole Organism</tissue>
    </source>
</reference>
<name>A0AAN9HCB6_9TELE</name>
<feature type="chain" id="PRO_5043052978" description="Immunoglobulin domain-containing protein" evidence="6">
    <location>
        <begin position="23"/>
        <end position="231"/>
    </location>
</feature>
<evidence type="ECO:0000256" key="2">
    <source>
        <dbReference type="ARBA" id="ARBA00022729"/>
    </source>
</evidence>
<proteinExistence type="predicted"/>
<accession>A0AAN9HCB6</accession>
<evidence type="ECO:0000256" key="1">
    <source>
        <dbReference type="ARBA" id="ARBA00004370"/>
    </source>
</evidence>
<dbReference type="Proteomes" id="UP001364617">
    <property type="component" value="Unassembled WGS sequence"/>
</dbReference>
<keyword evidence="2 6" id="KW-0732">Signal</keyword>
<protein>
    <recommendedName>
        <fullName evidence="7">Immunoglobulin domain-containing protein</fullName>
    </recommendedName>
</protein>
<organism evidence="8 9">
    <name type="scientific">Phoxinus phoxinus</name>
    <name type="common">Eurasian minnow</name>
    <dbReference type="NCBI Taxonomy" id="58324"/>
    <lineage>
        <taxon>Eukaryota</taxon>
        <taxon>Metazoa</taxon>
        <taxon>Chordata</taxon>
        <taxon>Craniata</taxon>
        <taxon>Vertebrata</taxon>
        <taxon>Euteleostomi</taxon>
        <taxon>Actinopterygii</taxon>
        <taxon>Neopterygii</taxon>
        <taxon>Teleostei</taxon>
        <taxon>Ostariophysi</taxon>
        <taxon>Cypriniformes</taxon>
        <taxon>Leuciscidae</taxon>
        <taxon>Phoxininae</taxon>
        <taxon>Phoxinus</taxon>
    </lineage>
</organism>
<evidence type="ECO:0000313" key="8">
    <source>
        <dbReference type="EMBL" id="KAK7166789.1"/>
    </source>
</evidence>
<keyword evidence="9" id="KW-1185">Reference proteome</keyword>
<dbReference type="EMBL" id="JAYKXH010000006">
    <property type="protein sequence ID" value="KAK7166789.1"/>
    <property type="molecule type" value="Genomic_DNA"/>
</dbReference>
<evidence type="ECO:0000256" key="3">
    <source>
        <dbReference type="ARBA" id="ARBA00023136"/>
    </source>
</evidence>
<evidence type="ECO:0000259" key="7">
    <source>
        <dbReference type="SMART" id="SM00409"/>
    </source>
</evidence>
<dbReference type="AlphaFoldDB" id="A0AAN9HCB6"/>
<keyword evidence="5" id="KW-1133">Transmembrane helix</keyword>
<dbReference type="Pfam" id="PF07686">
    <property type="entry name" value="V-set"/>
    <property type="match status" value="1"/>
</dbReference>
<comment type="subcellular location">
    <subcellularLocation>
        <location evidence="1">Membrane</location>
    </subcellularLocation>
</comment>
<dbReference type="SUPFAM" id="SSF48726">
    <property type="entry name" value="Immunoglobulin"/>
    <property type="match status" value="1"/>
</dbReference>
<dbReference type="InterPro" id="IPR036179">
    <property type="entry name" value="Ig-like_dom_sf"/>
</dbReference>
<comment type="caution">
    <text evidence="8">The sequence shown here is derived from an EMBL/GenBank/DDBJ whole genome shotgun (WGS) entry which is preliminary data.</text>
</comment>
<feature type="transmembrane region" description="Helical" evidence="5">
    <location>
        <begin position="212"/>
        <end position="230"/>
    </location>
</feature>
<keyword evidence="3 5" id="KW-0472">Membrane</keyword>
<evidence type="ECO:0000313" key="9">
    <source>
        <dbReference type="Proteomes" id="UP001364617"/>
    </source>
</evidence>
<keyword evidence="5" id="KW-0812">Transmembrane</keyword>
<dbReference type="SMART" id="SM00409">
    <property type="entry name" value="IG"/>
    <property type="match status" value="1"/>
</dbReference>
<evidence type="ECO:0000256" key="6">
    <source>
        <dbReference type="SAM" id="SignalP"/>
    </source>
</evidence>
<dbReference type="PANTHER" id="PTHR12080">
    <property type="entry name" value="SIGNALING LYMPHOCYTIC ACTIVATION MOLECULE"/>
    <property type="match status" value="1"/>
</dbReference>
<feature type="domain" description="Immunoglobulin" evidence="7">
    <location>
        <begin position="22"/>
        <end position="120"/>
    </location>
</feature>
<evidence type="ECO:0000256" key="4">
    <source>
        <dbReference type="ARBA" id="ARBA00023180"/>
    </source>
</evidence>
<gene>
    <name evidence="8" type="ORF">R3I93_006531</name>
</gene>
<feature type="signal peptide" evidence="6">
    <location>
        <begin position="1"/>
        <end position="22"/>
    </location>
</feature>
<dbReference type="Gene3D" id="2.60.40.10">
    <property type="entry name" value="Immunoglobulins"/>
    <property type="match status" value="2"/>
</dbReference>
<evidence type="ECO:0000256" key="5">
    <source>
        <dbReference type="SAM" id="Phobius"/>
    </source>
</evidence>
<dbReference type="PANTHER" id="PTHR12080:SF55">
    <property type="entry name" value="LYMPHOCYTE FUNCTION-ASSOCIATED ANTIGEN 3"/>
    <property type="match status" value="1"/>
</dbReference>
<dbReference type="InterPro" id="IPR013106">
    <property type="entry name" value="Ig_V-set"/>
</dbReference>